<dbReference type="Proteomes" id="UP001374584">
    <property type="component" value="Unassembled WGS sequence"/>
</dbReference>
<accession>A0AAN9NG41</accession>
<protein>
    <submittedName>
        <fullName evidence="1">Uncharacterized protein</fullName>
    </submittedName>
</protein>
<proteinExistence type="predicted"/>
<dbReference type="EMBL" id="JAYMYR010000004">
    <property type="protein sequence ID" value="KAK7369218.1"/>
    <property type="molecule type" value="Genomic_DNA"/>
</dbReference>
<reference evidence="1 2" key="1">
    <citation type="submission" date="2024-01" db="EMBL/GenBank/DDBJ databases">
        <title>The genomes of 5 underutilized Papilionoideae crops provide insights into root nodulation and disease resistanc.</title>
        <authorList>
            <person name="Jiang F."/>
        </authorList>
    </citation>
    <scope>NUCLEOTIDE SEQUENCE [LARGE SCALE GENOMIC DNA]</scope>
    <source>
        <strain evidence="1">JINMINGXINNONG_FW02</strain>
        <tissue evidence="1">Leaves</tissue>
    </source>
</reference>
<keyword evidence="2" id="KW-1185">Reference proteome</keyword>
<sequence>MGERHVWRWANEKRGMRSRNQNPLSPKTQTLGGCETRCVLCCVSFSLYFFSLSPSSLSLSLSFSLSVSLL</sequence>
<comment type="caution">
    <text evidence="1">The sequence shown here is derived from an EMBL/GenBank/DDBJ whole genome shotgun (WGS) entry which is preliminary data.</text>
</comment>
<gene>
    <name evidence="1" type="ORF">VNO80_11253</name>
</gene>
<evidence type="ECO:0000313" key="1">
    <source>
        <dbReference type="EMBL" id="KAK7369218.1"/>
    </source>
</evidence>
<evidence type="ECO:0000313" key="2">
    <source>
        <dbReference type="Proteomes" id="UP001374584"/>
    </source>
</evidence>
<dbReference type="AlphaFoldDB" id="A0AAN9NG41"/>
<name>A0AAN9NG41_PHACN</name>
<organism evidence="1 2">
    <name type="scientific">Phaseolus coccineus</name>
    <name type="common">Scarlet runner bean</name>
    <name type="synonym">Phaseolus multiflorus</name>
    <dbReference type="NCBI Taxonomy" id="3886"/>
    <lineage>
        <taxon>Eukaryota</taxon>
        <taxon>Viridiplantae</taxon>
        <taxon>Streptophyta</taxon>
        <taxon>Embryophyta</taxon>
        <taxon>Tracheophyta</taxon>
        <taxon>Spermatophyta</taxon>
        <taxon>Magnoliopsida</taxon>
        <taxon>eudicotyledons</taxon>
        <taxon>Gunneridae</taxon>
        <taxon>Pentapetalae</taxon>
        <taxon>rosids</taxon>
        <taxon>fabids</taxon>
        <taxon>Fabales</taxon>
        <taxon>Fabaceae</taxon>
        <taxon>Papilionoideae</taxon>
        <taxon>50 kb inversion clade</taxon>
        <taxon>NPAAA clade</taxon>
        <taxon>indigoferoid/millettioid clade</taxon>
        <taxon>Phaseoleae</taxon>
        <taxon>Phaseolus</taxon>
    </lineage>
</organism>